<keyword evidence="1" id="KW-0472">Membrane</keyword>
<keyword evidence="1" id="KW-0812">Transmembrane</keyword>
<sequence>MEHLLPSILPGRIPHQHDARKFSKQPIGELGKSHHCHSMLESCLRSASGLASCVFASYNADPTTPPRAMIRPWLARLRIEPFTLSLLCTVLLASLLPVSGRAARIMDAFTDLAIAALFFLHGARLSREAILAGALHWRLHLTIFAATFMLFPLLGLLLKPLSHWMLTPALYIGVLFLCTLPSTVQSSIAFTSMAGGNVSAAVCSASLSSLLGVFLTPLLMGLLAGAQSAMANPLEAMGKIMLQLLVPFLAGHLLRPWIGTWVDRRRALLRYTDQGTILLVVYTAFSAAVIEGLWRKTPLPALLGVALVGALLLALAMLLITISARRLGFSREDEIPIVFCGSKKSLATGVPMAKVLFASGSLGAIVLPVMIYHQIQLIVCAVIAQRYAQTVKSARGQ</sequence>
<name>D2UB40_XANAP</name>
<dbReference type="Proteomes" id="UP000001890">
    <property type="component" value="Chromosome"/>
</dbReference>
<dbReference type="InterPro" id="IPR016833">
    <property type="entry name" value="Put_Na-Bile_cotransptr"/>
</dbReference>
<proteinExistence type="predicted"/>
<dbReference type="KEGG" id="xal:XALC_0411"/>
<evidence type="ECO:0000313" key="2">
    <source>
        <dbReference type="EMBL" id="CBA14946.1"/>
    </source>
</evidence>
<accession>D2UB40</accession>
<gene>
    <name evidence="2" type="ordered locus">XALc_0411</name>
</gene>
<feature type="transmembrane region" description="Helical" evidence="1">
    <location>
        <begin position="77"/>
        <end position="96"/>
    </location>
</feature>
<feature type="transmembrane region" description="Helical" evidence="1">
    <location>
        <begin position="141"/>
        <end position="158"/>
    </location>
</feature>
<feature type="transmembrane region" description="Helical" evidence="1">
    <location>
        <begin position="300"/>
        <end position="322"/>
    </location>
</feature>
<organism evidence="2 3">
    <name type="scientific">Xanthomonas albilineans (strain GPE PC73 / CFBP 7063)</name>
    <dbReference type="NCBI Taxonomy" id="380358"/>
    <lineage>
        <taxon>Bacteria</taxon>
        <taxon>Pseudomonadati</taxon>
        <taxon>Pseudomonadota</taxon>
        <taxon>Gammaproteobacteria</taxon>
        <taxon>Lysobacterales</taxon>
        <taxon>Lysobacteraceae</taxon>
        <taxon>Xanthomonas</taxon>
    </lineage>
</organism>
<feature type="transmembrane region" description="Helical" evidence="1">
    <location>
        <begin position="236"/>
        <end position="254"/>
    </location>
</feature>
<keyword evidence="1" id="KW-1133">Transmembrane helix</keyword>
<feature type="transmembrane region" description="Helical" evidence="1">
    <location>
        <begin position="275"/>
        <end position="294"/>
    </location>
</feature>
<dbReference type="InterPro" id="IPR038770">
    <property type="entry name" value="Na+/solute_symporter_sf"/>
</dbReference>
<evidence type="ECO:0000256" key="1">
    <source>
        <dbReference type="SAM" id="Phobius"/>
    </source>
</evidence>
<keyword evidence="3" id="KW-1185">Reference proteome</keyword>
<dbReference type="STRING" id="380358.XALC_0411"/>
<dbReference type="GO" id="GO:0005886">
    <property type="term" value="C:plasma membrane"/>
    <property type="evidence" value="ECO:0007669"/>
    <property type="project" value="TreeGrafter"/>
</dbReference>
<dbReference type="eggNOG" id="COG0385">
    <property type="taxonomic scope" value="Bacteria"/>
</dbReference>
<dbReference type="Pfam" id="PF13593">
    <property type="entry name" value="SBF_like"/>
    <property type="match status" value="1"/>
</dbReference>
<dbReference type="EMBL" id="FP565176">
    <property type="protein sequence ID" value="CBA14946.1"/>
    <property type="molecule type" value="Genomic_DNA"/>
</dbReference>
<dbReference type="Gene3D" id="1.20.1530.20">
    <property type="match status" value="1"/>
</dbReference>
<dbReference type="PIRSF" id="PIRSF026166">
    <property type="entry name" value="UCP026166"/>
    <property type="match status" value="1"/>
</dbReference>
<feature type="transmembrane region" description="Helical" evidence="1">
    <location>
        <begin position="202"/>
        <end position="224"/>
    </location>
</feature>
<dbReference type="PANTHER" id="PTHR18640:SF5">
    <property type="entry name" value="SODIUM_BILE ACID COTRANSPORTER 7"/>
    <property type="match status" value="1"/>
</dbReference>
<reference evidence="2 3" key="1">
    <citation type="journal article" date="2009" name="BMC Genomics">
        <title>The complete genome sequence of Xanthomonas albilineans provides new insights into the reductive genome evolution of the xylem-limited Xanthomonadaceae.</title>
        <authorList>
            <person name="Pieretti I."/>
            <person name="Royer M."/>
            <person name="Barbe V."/>
            <person name="Carrere S."/>
            <person name="Koebnik R."/>
            <person name="Cociancich S."/>
            <person name="Couloux A."/>
            <person name="Darrasse A."/>
            <person name="Gouzy J."/>
            <person name="Jacques M.A."/>
            <person name="Lauber E."/>
            <person name="Manceau C."/>
            <person name="Mangenot S."/>
            <person name="Poussier S."/>
            <person name="Segurens B."/>
            <person name="Szurek B."/>
            <person name="Verdier V."/>
            <person name="Arlat M."/>
            <person name="Rott P."/>
        </authorList>
    </citation>
    <scope>NUCLEOTIDE SEQUENCE [LARGE SCALE GENOMIC DNA]</scope>
    <source>
        <strain evidence="3">GPE PC73 / CFBP 7063</strain>
    </source>
</reference>
<evidence type="ECO:0008006" key="4">
    <source>
        <dbReference type="Google" id="ProtNLM"/>
    </source>
</evidence>
<protein>
    <recommendedName>
        <fullName evidence="4">Bile acid:sodium symporter</fullName>
    </recommendedName>
</protein>
<feature type="transmembrane region" description="Helical" evidence="1">
    <location>
        <begin position="170"/>
        <end position="190"/>
    </location>
</feature>
<evidence type="ECO:0000313" key="3">
    <source>
        <dbReference type="Proteomes" id="UP000001890"/>
    </source>
</evidence>
<dbReference type="AlphaFoldDB" id="D2UB40"/>
<dbReference type="PANTHER" id="PTHR18640">
    <property type="entry name" value="SOLUTE CARRIER FAMILY 10 MEMBER 7"/>
    <property type="match status" value="1"/>
</dbReference>